<feature type="transmembrane region" description="Helical" evidence="14">
    <location>
        <begin position="2576"/>
        <end position="2595"/>
    </location>
</feature>
<evidence type="ECO:0000256" key="3">
    <source>
        <dbReference type="ARBA" id="ARBA00007200"/>
    </source>
</evidence>
<comment type="caution">
    <text evidence="12">Lacks conserved residue(s) required for the propagation of feature annotation.</text>
</comment>
<dbReference type="Pfam" id="PF20519">
    <property type="entry name" value="Polycystin_dom"/>
    <property type="match status" value="1"/>
</dbReference>
<evidence type="ECO:0000256" key="6">
    <source>
        <dbReference type="ARBA" id="ARBA00022737"/>
    </source>
</evidence>
<dbReference type="InterPro" id="IPR013122">
    <property type="entry name" value="PKD1_2_channel"/>
</dbReference>
<feature type="region of interest" description="Disordered" evidence="13">
    <location>
        <begin position="1350"/>
        <end position="1380"/>
    </location>
</feature>
<feature type="transmembrane region" description="Helical" evidence="14">
    <location>
        <begin position="1909"/>
        <end position="1928"/>
    </location>
</feature>
<dbReference type="InterPro" id="IPR046791">
    <property type="entry name" value="Polycystin_dom"/>
</dbReference>
<keyword evidence="7 14" id="KW-1133">Transmembrane helix</keyword>
<evidence type="ECO:0000259" key="15">
    <source>
        <dbReference type="PROSITE" id="PS50093"/>
    </source>
</evidence>
<dbReference type="InterPro" id="IPR000434">
    <property type="entry name" value="PC1"/>
</dbReference>
<feature type="transmembrane region" description="Helical" evidence="14">
    <location>
        <begin position="1940"/>
        <end position="1969"/>
    </location>
</feature>
<keyword evidence="20" id="KW-1185">Reference proteome</keyword>
<feature type="transmembrane region" description="Helical" evidence="14">
    <location>
        <begin position="2154"/>
        <end position="2181"/>
    </location>
</feature>
<dbReference type="Gene3D" id="2.60.60.20">
    <property type="entry name" value="PLAT/LH2 domain"/>
    <property type="match status" value="1"/>
</dbReference>
<evidence type="ECO:0000256" key="10">
    <source>
        <dbReference type="ARBA" id="ARBA00023157"/>
    </source>
</evidence>
<comment type="similarity">
    <text evidence="3">Belongs to the polycystin family.</text>
</comment>
<evidence type="ECO:0000256" key="13">
    <source>
        <dbReference type="SAM" id="MobiDB-lite"/>
    </source>
</evidence>
<dbReference type="SUPFAM" id="SSF49723">
    <property type="entry name" value="Lipase/lipooxygenase domain (PLAT/LH2 domain)"/>
    <property type="match status" value="1"/>
</dbReference>
<dbReference type="Pfam" id="PF00801">
    <property type="entry name" value="PKD"/>
    <property type="match status" value="2"/>
</dbReference>
<evidence type="ECO:0000313" key="20">
    <source>
        <dbReference type="Proteomes" id="UP001178508"/>
    </source>
</evidence>
<dbReference type="PANTHER" id="PTHR46730">
    <property type="entry name" value="POLYCYSTIN-1"/>
    <property type="match status" value="1"/>
</dbReference>
<dbReference type="PROSITE" id="PS50095">
    <property type="entry name" value="PLAT"/>
    <property type="match status" value="1"/>
</dbReference>
<dbReference type="InterPro" id="IPR022409">
    <property type="entry name" value="PKD/Chitinase_dom"/>
</dbReference>
<dbReference type="InterPro" id="IPR036392">
    <property type="entry name" value="PLAT/LH2_dom_sf"/>
</dbReference>
<evidence type="ECO:0000313" key="19">
    <source>
        <dbReference type="EMBL" id="CAJ1082323.1"/>
    </source>
</evidence>
<feature type="transmembrane region" description="Helical" evidence="14">
    <location>
        <begin position="2666"/>
        <end position="2684"/>
    </location>
</feature>
<dbReference type="InterPro" id="IPR002859">
    <property type="entry name" value="PKD/REJ-like"/>
</dbReference>
<organism evidence="19 20">
    <name type="scientific">Xyrichtys novacula</name>
    <name type="common">Pearly razorfish</name>
    <name type="synonym">Hemipteronotus novacula</name>
    <dbReference type="NCBI Taxonomy" id="13765"/>
    <lineage>
        <taxon>Eukaryota</taxon>
        <taxon>Metazoa</taxon>
        <taxon>Chordata</taxon>
        <taxon>Craniata</taxon>
        <taxon>Vertebrata</taxon>
        <taxon>Euteleostomi</taxon>
        <taxon>Actinopterygii</taxon>
        <taxon>Neopterygii</taxon>
        <taxon>Teleostei</taxon>
        <taxon>Neoteleostei</taxon>
        <taxon>Acanthomorphata</taxon>
        <taxon>Eupercaria</taxon>
        <taxon>Labriformes</taxon>
        <taxon>Labridae</taxon>
        <taxon>Xyrichtys</taxon>
    </lineage>
</organism>
<keyword evidence="5 14" id="KW-0812">Transmembrane</keyword>
<keyword evidence="6" id="KW-0677">Repeat</keyword>
<feature type="domain" description="PLAT" evidence="16">
    <location>
        <begin position="1744"/>
        <end position="1865"/>
    </location>
</feature>
<feature type="compositionally biased region" description="Basic and acidic residues" evidence="13">
    <location>
        <begin position="2112"/>
        <end position="2124"/>
    </location>
</feature>
<dbReference type="InterPro" id="IPR000601">
    <property type="entry name" value="PKD_dom"/>
</dbReference>
<keyword evidence="9 14" id="KW-0472">Membrane</keyword>
<dbReference type="GO" id="GO:0005886">
    <property type="term" value="C:plasma membrane"/>
    <property type="evidence" value="ECO:0007669"/>
    <property type="project" value="UniProtKB-SubCell"/>
</dbReference>
<comment type="subcellular location">
    <subcellularLocation>
        <location evidence="2">Cell membrane</location>
        <topology evidence="2">Multi-pass membrane protein</topology>
    </subcellularLocation>
    <subcellularLocation>
        <location evidence="1">Cell projection</location>
        <location evidence="1">Cilium</location>
    </subcellularLocation>
</comment>
<evidence type="ECO:0000259" key="18">
    <source>
        <dbReference type="PROSITE" id="PS51111"/>
    </source>
</evidence>
<dbReference type="EMBL" id="OY660883">
    <property type="protein sequence ID" value="CAJ1082323.1"/>
    <property type="molecule type" value="Genomic_DNA"/>
</dbReference>
<evidence type="ECO:0000259" key="16">
    <source>
        <dbReference type="PROSITE" id="PS50095"/>
    </source>
</evidence>
<evidence type="ECO:0000256" key="14">
    <source>
        <dbReference type="SAM" id="Phobius"/>
    </source>
</evidence>
<evidence type="ECO:0000256" key="9">
    <source>
        <dbReference type="ARBA" id="ARBA00023136"/>
    </source>
</evidence>
<dbReference type="PROSITE" id="PS50221">
    <property type="entry name" value="GAIN_B"/>
    <property type="match status" value="1"/>
</dbReference>
<evidence type="ECO:0000259" key="17">
    <source>
        <dbReference type="PROSITE" id="PS50221"/>
    </source>
</evidence>
<evidence type="ECO:0000256" key="1">
    <source>
        <dbReference type="ARBA" id="ARBA00004138"/>
    </source>
</evidence>
<feature type="region of interest" description="Disordered" evidence="13">
    <location>
        <begin position="837"/>
        <end position="912"/>
    </location>
</feature>
<dbReference type="Pfam" id="PF08016">
    <property type="entry name" value="PKD_channel"/>
    <property type="match status" value="1"/>
</dbReference>
<evidence type="ECO:0000256" key="4">
    <source>
        <dbReference type="ARBA" id="ARBA00022475"/>
    </source>
</evidence>
<feature type="domain" description="PKD" evidence="15">
    <location>
        <begin position="412"/>
        <end position="457"/>
    </location>
</feature>
<dbReference type="GO" id="GO:0005929">
    <property type="term" value="C:cilium"/>
    <property type="evidence" value="ECO:0007669"/>
    <property type="project" value="UniProtKB-SubCell"/>
</dbReference>
<proteinExistence type="inferred from homology"/>
<dbReference type="SUPFAM" id="SSF49299">
    <property type="entry name" value="PKD domain"/>
    <property type="match status" value="3"/>
</dbReference>
<accession>A0AAV1H926</accession>
<dbReference type="InterPro" id="IPR013783">
    <property type="entry name" value="Ig-like_fold"/>
</dbReference>
<evidence type="ECO:0000256" key="12">
    <source>
        <dbReference type="PROSITE-ProRule" id="PRU00152"/>
    </source>
</evidence>
<keyword evidence="4" id="KW-1003">Cell membrane</keyword>
<reference evidence="19" key="1">
    <citation type="submission" date="2023-08" db="EMBL/GenBank/DDBJ databases">
        <authorList>
            <person name="Alioto T."/>
            <person name="Alioto T."/>
            <person name="Gomez Garrido J."/>
        </authorList>
    </citation>
    <scope>NUCLEOTIDE SEQUENCE</scope>
</reference>
<dbReference type="GO" id="GO:0005261">
    <property type="term" value="F:monoatomic cation channel activity"/>
    <property type="evidence" value="ECO:0007669"/>
    <property type="project" value="TreeGrafter"/>
</dbReference>
<dbReference type="InterPro" id="IPR014010">
    <property type="entry name" value="REJ_dom"/>
</dbReference>
<evidence type="ECO:0000256" key="7">
    <source>
        <dbReference type="ARBA" id="ARBA00022989"/>
    </source>
</evidence>
<evidence type="ECO:0000256" key="2">
    <source>
        <dbReference type="ARBA" id="ARBA00004651"/>
    </source>
</evidence>
<feature type="transmembrane region" description="Helical" evidence="14">
    <location>
        <begin position="2193"/>
        <end position="2220"/>
    </location>
</feature>
<gene>
    <name evidence="19" type="ORF">XNOV1_A003488</name>
</gene>
<feature type="domain" description="PKD" evidence="15">
    <location>
        <begin position="493"/>
        <end position="547"/>
    </location>
</feature>
<feature type="domain" description="REJ" evidence="18">
    <location>
        <begin position="552"/>
        <end position="1328"/>
    </location>
</feature>
<dbReference type="PANTHER" id="PTHR46730:SF4">
    <property type="entry name" value="POLYCYSTIC KIDNEY DISEASE PROTEIN 1-LIKE 1"/>
    <property type="match status" value="1"/>
</dbReference>
<dbReference type="InterPro" id="IPR001024">
    <property type="entry name" value="PLAT/LH2_dom"/>
</dbReference>
<dbReference type="CDD" id="cd00146">
    <property type="entry name" value="PKD"/>
    <property type="match status" value="2"/>
</dbReference>
<feature type="compositionally biased region" description="Polar residues" evidence="13">
    <location>
        <begin position="2859"/>
        <end position="2868"/>
    </location>
</feature>
<dbReference type="InterPro" id="IPR057244">
    <property type="entry name" value="GAIN_B"/>
</dbReference>
<sequence>MLHTPGRTRDPDPVTCRIRCLEKGFQVAGLTSADCYCGNWKHSLVGSECLNTSYKEETKEVRGERQSVLSLPVGGGEGSVALYRAEGLFLLRVCLSVSAHRVQVGETFAVEVSGKLAGHPSQPTGLRGVDREELSFVKVEFEEPAPKGQSSHHVTVLDDGSFAQSADWVFGSPRKYQLSVTVSNPLSALSSTVHLSVYQPSLHSLVFFVLHGPLGVPPCSSSPQTDVTNVTVETVYRGDPVTLEAHLADGSAAEFNWKLTHEGNETNMEDMRKFHLPCCESVNTTIKWIFETEGVYIVSVNASGAFGWTQEKRHIVVVRPTVPDLGVNESGNQLTPSEGVSVDVSPQIKNTMVHVEGSRMPSLPVSVNPTQQPPTGQNPVHGSAHNVQIYAANQAYPTNTDITLLAVAQVPDPVEFLWHFGDSTSIRTNSRTILKRYQKPGRYDIVVVMSSSWGTVTSDVFPLVVQRAVKLNKLLHPTSVLQNQTVMMSCRVSVGTDVTFLWNFGDGSRRAGQSREQHVYLRTGEFTVTVTVSNLVSSASLSRHIFVVDRPCQPPPVKNMGPLKVQVRRHEVTRLGVTYDTEVDCDISGGLHYTWTLFDFAGHVFGLPLIDTHRQSLVLPEFLLNYDTYTAVARVQVVGSVVYSNYSVSVQVIPSPPVAFIQGGTNIFINNHNTSVVTLDGQRSYDPDFPENPLSFSWTCKPVSSIPSSCFHQSVPSSSPVLEFPTSFLKHDFDQFQFTLTVHSGQRSTSIETFVTLTQNVIREVSIDCSQCQGDQLNWDQLFSFRAVCKGCDTSSDDVQYSWSLYLVNASSKPVTDVPFCYTLDLGAPINIWEGSAASPPHTPGMSTLHPPVSDTSHDIHAFSASEARAGKLNPNPNPTESSIFSKDDRKKSREEPFYHPQGGFHPRELSHSSTKYQSLALDNGSIQYSEHFDSDVISESPIDLDSSADWDLSFPVSESGDSGVGRDYDAAWMSPDEGDPGISAGRPTGVDGETYSAGDYEEFHPTFHEDEGSNLVDDRPSVTTRDPVLLDLHRDPVDRSVFESYTYTGISSPLLSLRPFSLRPGSRYMLEVMASSQDGFLGRSQLFFKTNPTPKGMRCQVQPMTGQELYTHFSIFCTSGKEDLVYEYSFSVGDRPPRMLYQGRDIQHYFSLPSGDPKDDYKVTINTEIRSSTHGTATRPCPVTVQVQPSFFRSDSSSSGLDPDKELSEAGLRNLSALLQLGNNNEIRNYIALLSDILNRLSRDTEANTRIQKLTRNVLICTLCELESSEQASMIDNTHILENLLQVTHQVTLASAKRVMFHVKAISKRLSQSRAPGWYHLDQKTLNTLVALLSYSLQAAVNRDDSSLAKSVSGDTKWTSESASHGYDRKNDSSSGEKLSTKQVLQLKADILQTATDLMLEYILFHEASEHKVSTGFVFLHAGHQNQTSTIIKGVSSTFYLPSSLIRHRENERPCVLSMLTELTHNPYTQAGQPGQPSGPVVDLSLYKCGSKRKIPVRSLAQPINIELQPPQRTKSFASDHILLPGQINYHTFNITQQHLQQAIQICVVLKPSLNKAFPVMLLFRMFERPTPSMNHLRKIHHWETNTLCIALPPYYLNAAGVGHLALLNDDFRKAATQKHLSERLSYSLTVDTSLCLSWDDHQGAWTQHGCRTQPTRTSAAVNCSCQQFRPLTVVQQQIQSSHDAAGLDPFLSVPTDLTVLGVLMLCVCLYIPGIMACRQADIVSKANCRVHYLSDNSPQDPYLYTVTVHTGPWSAAHMSAKVYIALKGEDGVSQTKQLQVPGCTLFRPNSQDTFILSAADSLGEMLGVHIWHDNSGPCPTWYLRHVEVSELNRGNVKSRAWLFVGRCWLAVSKGDGRVERMLQVSNKGMSFSKMLTLKLSDYLADHHMWVSILSSPHPNSFTCTQRLSVSLLLLMGYACMNTVIISQMEDQLLFEVGFIHASAVSVTTGIVSVVAVLPAAALISFLFRLREVKLSGPEVQNRDSRDTEKVFFGDALSVTDSVSEPHLFWSSVHQWAQEAWRNKYQSTDLQSVSSTCVENKKTDKDPAVQTDEAIRKEHALIFDGQLGPELQNSSHVSGKEFDLFSESNRFNGSQKSLLSVTQDGAQTCQKETDLTGEKEKSSHHGASLSNHSRCDDTSIGPKRRRFRPVSQWSHSLAWTLCVLLSVSCLVLSAVLGLRFSSSKLLLWIHSLFFSLMSCIFVIQPAVIITVAVAVSFWYRNRADVYRFAKVREFETADTKLWSQDGSNQQEDQIWKTAFLQKRCSNLDKLLRARQRARYLRYVRPPTQAELRTTRGKKRRETLLCKTLRDLSVCFSMLFLMLCMNYSSSSIDHSHLNKAVRKHFIRSQDSAFMSIQKYDEWWRWAQTCLLHSLYINASTATKTHILIGEPILWKIDKSSSFQGKVSGRNLTPEYLHSVLSWSKTPTHSHSHHSSVNRPETPPRTCGQWGCNFGQNASISLGHRRSDAASKLKLLHSGDWLSRQTAAVKVQFTLFSPGANLFTGVTMMAEQSSTGVLLPSVRVQSVRVYHTPAVGDYVAMASQLLFLFLSLLQICDQAYSAGQQGLMGYWRRPSNWLEVGLLIVTLVYYSCHIYRSVVVLDIVKLLQKHNHRGHVDVAVLANWEQCIHSLCGVLLFLLTMKCLTVLRRIRMFATSAKLLSRTLSRLLWPMISCLVLMVALSYIGKLLLTRSCWTFILSSCSSQTLHCQYHGGRASKGRLCSGCDPLYLGVLHMSFIVWTAMAVGVASCLVRDAKTSQTRGNVFTVTELTNYIRQRVSKITGCACRSPWIENEVEERTYHLEEFESLLDELLFKLNVLSDSLHYSLPPKAHHYREHSPDATLIQELLFKNTQASSPHFSFVASSNSRQPATKAKENTRQKESASLITVCTQGKSMKIVQKNDKEDSHWVSKAQAVHTEVVVEVLVHEEPGSLLSDKQKSLY</sequence>
<evidence type="ECO:0000256" key="8">
    <source>
        <dbReference type="ARBA" id="ARBA00023069"/>
    </source>
</evidence>
<feature type="compositionally biased region" description="Basic and acidic residues" evidence="13">
    <location>
        <begin position="2871"/>
        <end position="2880"/>
    </location>
</feature>
<feature type="transmembrane region" description="Helical" evidence="14">
    <location>
        <begin position="2627"/>
        <end position="2646"/>
    </location>
</feature>
<dbReference type="PROSITE" id="PS50093">
    <property type="entry name" value="PKD"/>
    <property type="match status" value="2"/>
</dbReference>
<name>A0AAV1H926_XYRNO</name>
<dbReference type="Proteomes" id="UP001178508">
    <property type="component" value="Chromosome 20"/>
</dbReference>
<dbReference type="Pfam" id="PF01477">
    <property type="entry name" value="PLAT"/>
    <property type="match status" value="1"/>
</dbReference>
<dbReference type="GO" id="GO:0006816">
    <property type="term" value="P:calcium ion transport"/>
    <property type="evidence" value="ECO:0007669"/>
    <property type="project" value="TreeGrafter"/>
</dbReference>
<keyword evidence="11" id="KW-0966">Cell projection</keyword>
<protein>
    <submittedName>
        <fullName evidence="19">Polycystic kidney disease 1 like 1</fullName>
    </submittedName>
</protein>
<feature type="compositionally biased region" description="Basic and acidic residues" evidence="13">
    <location>
        <begin position="886"/>
        <end position="898"/>
    </location>
</feature>
<feature type="transmembrane region" description="Helical" evidence="14">
    <location>
        <begin position="1699"/>
        <end position="1719"/>
    </location>
</feature>
<evidence type="ECO:0000256" key="5">
    <source>
        <dbReference type="ARBA" id="ARBA00022692"/>
    </source>
</evidence>
<dbReference type="PRINTS" id="PR00500">
    <property type="entry name" value="POLYCYSTIN1"/>
</dbReference>
<dbReference type="Gene3D" id="2.60.40.10">
    <property type="entry name" value="Immunoglobulins"/>
    <property type="match status" value="2"/>
</dbReference>
<feature type="compositionally biased region" description="Polar residues" evidence="13">
    <location>
        <begin position="1350"/>
        <end position="1364"/>
    </location>
</feature>
<feature type="domain" description="GAIN-B" evidence="17">
    <location>
        <begin position="1532"/>
        <end position="1683"/>
    </location>
</feature>
<feature type="transmembrane region" description="Helical" evidence="14">
    <location>
        <begin position="2726"/>
        <end position="2750"/>
    </location>
</feature>
<keyword evidence="8" id="KW-0969">Cilium</keyword>
<dbReference type="Pfam" id="PF02010">
    <property type="entry name" value="REJ"/>
    <property type="match status" value="2"/>
</dbReference>
<feature type="region of interest" description="Disordered" evidence="13">
    <location>
        <begin position="2110"/>
        <end position="2138"/>
    </location>
</feature>
<keyword evidence="10" id="KW-1015">Disulfide bond</keyword>
<dbReference type="PROSITE" id="PS51111">
    <property type="entry name" value="REJ"/>
    <property type="match status" value="1"/>
</dbReference>
<dbReference type="InterPro" id="IPR035986">
    <property type="entry name" value="PKD_dom_sf"/>
</dbReference>
<evidence type="ECO:0000256" key="11">
    <source>
        <dbReference type="ARBA" id="ARBA00023273"/>
    </source>
</evidence>
<dbReference type="SMART" id="SM00089">
    <property type="entry name" value="PKD"/>
    <property type="match status" value="3"/>
</dbReference>
<feature type="region of interest" description="Disordered" evidence="13">
    <location>
        <begin position="2859"/>
        <end position="2881"/>
    </location>
</feature>